<dbReference type="InterPro" id="IPR004127">
    <property type="entry name" value="Prefoldin_subunit_alpha"/>
</dbReference>
<dbReference type="AlphaFoldDB" id="J7S1E0"/>
<keyword evidence="4" id="KW-1185">Reference proteome</keyword>
<dbReference type="GO" id="GO:1990115">
    <property type="term" value="P:RNA polymerase III assembly"/>
    <property type="evidence" value="ECO:0007669"/>
    <property type="project" value="TreeGrafter"/>
</dbReference>
<dbReference type="SUPFAM" id="SSF46579">
    <property type="entry name" value="Prefoldin"/>
    <property type="match status" value="1"/>
</dbReference>
<dbReference type="eggNOG" id="KOG3048">
    <property type="taxonomic scope" value="Eukaryota"/>
</dbReference>
<dbReference type="GO" id="GO:0006457">
    <property type="term" value="P:protein folding"/>
    <property type="evidence" value="ECO:0007669"/>
    <property type="project" value="InterPro"/>
</dbReference>
<reference evidence="4" key="2">
    <citation type="submission" date="2012-08" db="EMBL/GenBank/DDBJ databases">
        <title>Genome sequence of Kazachstania naganishii.</title>
        <authorList>
            <person name="Gordon J.L."/>
            <person name="Armisen D."/>
            <person name="Proux-Wera E."/>
            <person name="OhEigeartaigh S.S."/>
            <person name="Byrne K.P."/>
            <person name="Wolfe K.H."/>
        </authorList>
    </citation>
    <scope>NUCLEOTIDE SEQUENCE [LARGE SCALE GENOMIC DNA]</scope>
    <source>
        <strain evidence="4">ATCC MYA-139 / BCRC 22969 / CBS 8797 / CCRC 22969 / KCTC 17520 / NBRC 10181 / NCYC 3082</strain>
    </source>
</reference>
<dbReference type="PANTHER" id="PTHR12674">
    <property type="entry name" value="PREFOLDIN SUBUNIT 5"/>
    <property type="match status" value="1"/>
</dbReference>
<dbReference type="GO" id="GO:0015631">
    <property type="term" value="F:tubulin binding"/>
    <property type="evidence" value="ECO:0007669"/>
    <property type="project" value="EnsemblFungi"/>
</dbReference>
<dbReference type="CDD" id="cd23157">
    <property type="entry name" value="Prefoldin_5"/>
    <property type="match status" value="1"/>
</dbReference>
<feature type="region of interest" description="Disordered" evidence="2">
    <location>
        <begin position="139"/>
        <end position="158"/>
    </location>
</feature>
<dbReference type="Proteomes" id="UP000006310">
    <property type="component" value="Chromosome 7"/>
</dbReference>
<dbReference type="InterPro" id="IPR009053">
    <property type="entry name" value="Prefoldin"/>
</dbReference>
<dbReference type="InterPro" id="IPR011599">
    <property type="entry name" value="PFD_alpha_archaea"/>
</dbReference>
<evidence type="ECO:0000313" key="4">
    <source>
        <dbReference type="Proteomes" id="UP000006310"/>
    </source>
</evidence>
<dbReference type="GO" id="GO:1990113">
    <property type="term" value="P:RNA polymerase I assembly"/>
    <property type="evidence" value="ECO:0007669"/>
    <property type="project" value="TreeGrafter"/>
</dbReference>
<evidence type="ECO:0000256" key="2">
    <source>
        <dbReference type="SAM" id="MobiDB-lite"/>
    </source>
</evidence>
<dbReference type="Pfam" id="PF02996">
    <property type="entry name" value="Prefoldin"/>
    <property type="match status" value="1"/>
</dbReference>
<dbReference type="GO" id="GO:0051082">
    <property type="term" value="F:unfolded protein binding"/>
    <property type="evidence" value="ECO:0007669"/>
    <property type="project" value="InterPro"/>
</dbReference>
<dbReference type="OrthoDB" id="10267474at2759"/>
<evidence type="ECO:0000313" key="3">
    <source>
        <dbReference type="EMBL" id="CCK71417.1"/>
    </source>
</evidence>
<dbReference type="KEGG" id="kng:KNAG_0G03600"/>
<dbReference type="GO" id="GO:0005737">
    <property type="term" value="C:cytoplasm"/>
    <property type="evidence" value="ECO:0007669"/>
    <property type="project" value="EnsemblFungi"/>
</dbReference>
<sequence length="158" mass="17789">MSQQKIDLTKLNLEQLNTVKQQFSQELQHFQQSLQALLVAKNKFLECIDDIKTISAKENENQSIMMPASSSLYIPAVIKDNQMFMVDVGTGYFVDKSAQDAIIFYQKKVDKLEKESLVIQNIIKEKGISASAIDQQIRQAAVKQHEDSKRNPQSAGAA</sequence>
<name>J7S1E0_HUIN7</name>
<protein>
    <recommendedName>
        <fullName evidence="5">Prefoldin subunit 5</fullName>
    </recommendedName>
</protein>
<evidence type="ECO:0008006" key="5">
    <source>
        <dbReference type="Google" id="ProtNLM"/>
    </source>
</evidence>
<dbReference type="GO" id="GO:1990114">
    <property type="term" value="P:RNA polymerase II core complex assembly"/>
    <property type="evidence" value="ECO:0007669"/>
    <property type="project" value="TreeGrafter"/>
</dbReference>
<evidence type="ECO:0000256" key="1">
    <source>
        <dbReference type="ARBA" id="ARBA00010048"/>
    </source>
</evidence>
<gene>
    <name evidence="3" type="primary">KNAG0G03600</name>
    <name evidence="3" type="ordered locus">KNAG_0G03600</name>
</gene>
<dbReference type="Gene3D" id="1.10.287.370">
    <property type="match status" value="1"/>
</dbReference>
<reference evidence="3 4" key="1">
    <citation type="journal article" date="2011" name="Proc. Natl. Acad. Sci. U.S.A.">
        <title>Evolutionary erosion of yeast sex chromosomes by mating-type switching accidents.</title>
        <authorList>
            <person name="Gordon J.L."/>
            <person name="Armisen D."/>
            <person name="Proux-Wera E."/>
            <person name="Oheigeartaigh S.S."/>
            <person name="Byrne K.P."/>
            <person name="Wolfe K.H."/>
        </authorList>
    </citation>
    <scope>NUCLEOTIDE SEQUENCE [LARGE SCALE GENOMIC DNA]</scope>
    <source>
        <strain evidence="4">ATCC MYA-139 / BCRC 22969 / CBS 8797 / CCRC 22969 / KCTC 17520 / NBRC 10181 / NCYC 3082</strain>
    </source>
</reference>
<dbReference type="STRING" id="1071383.J7S1E0"/>
<dbReference type="PANTHER" id="PTHR12674:SF2">
    <property type="entry name" value="PREFOLDIN SUBUNIT 5"/>
    <property type="match status" value="1"/>
</dbReference>
<organism evidence="3 4">
    <name type="scientific">Huiozyma naganishii (strain ATCC MYA-139 / BCRC 22969 / CBS 8797 / KCTC 17520 / NBRC 10181 / NCYC 3082 / Yp74L-3)</name>
    <name type="common">Yeast</name>
    <name type="synonym">Kazachstania naganishii</name>
    <dbReference type="NCBI Taxonomy" id="1071383"/>
    <lineage>
        <taxon>Eukaryota</taxon>
        <taxon>Fungi</taxon>
        <taxon>Dikarya</taxon>
        <taxon>Ascomycota</taxon>
        <taxon>Saccharomycotina</taxon>
        <taxon>Saccharomycetes</taxon>
        <taxon>Saccharomycetales</taxon>
        <taxon>Saccharomycetaceae</taxon>
        <taxon>Huiozyma</taxon>
    </lineage>
</organism>
<dbReference type="GO" id="GO:0032968">
    <property type="term" value="P:positive regulation of transcription elongation by RNA polymerase II"/>
    <property type="evidence" value="ECO:0007669"/>
    <property type="project" value="EnsemblFungi"/>
</dbReference>
<dbReference type="GO" id="GO:0016272">
    <property type="term" value="C:prefoldin complex"/>
    <property type="evidence" value="ECO:0007669"/>
    <property type="project" value="EnsemblFungi"/>
</dbReference>
<dbReference type="GeneID" id="34527140"/>
<dbReference type="GO" id="GO:0032153">
    <property type="term" value="C:cell division site"/>
    <property type="evidence" value="ECO:0007669"/>
    <property type="project" value="EnsemblFungi"/>
</dbReference>
<dbReference type="OMA" id="QAKFKAC"/>
<proteinExistence type="inferred from homology"/>
<accession>J7S1E0</accession>
<dbReference type="EMBL" id="HE978320">
    <property type="protein sequence ID" value="CCK71417.1"/>
    <property type="molecule type" value="Genomic_DNA"/>
</dbReference>
<dbReference type="HOGENOM" id="CLU_091867_0_2_1"/>
<dbReference type="RefSeq" id="XP_022465662.1">
    <property type="nucleotide sequence ID" value="XM_022609247.1"/>
</dbReference>
<comment type="similarity">
    <text evidence="1">Belongs to the prefoldin subunit alpha family.</text>
</comment>
<dbReference type="GO" id="GO:0007021">
    <property type="term" value="P:tubulin complex assembly"/>
    <property type="evidence" value="ECO:0007669"/>
    <property type="project" value="EnsemblFungi"/>
</dbReference>
<dbReference type="GO" id="GO:0051286">
    <property type="term" value="C:cell tip"/>
    <property type="evidence" value="ECO:0007669"/>
    <property type="project" value="EnsemblFungi"/>
</dbReference>
<dbReference type="NCBIfam" id="TIGR00293">
    <property type="entry name" value="prefoldin subunit alpha"/>
    <property type="match status" value="1"/>
</dbReference>